<proteinExistence type="predicted"/>
<evidence type="ECO:0000313" key="4">
    <source>
        <dbReference type="Proteomes" id="UP000019151"/>
    </source>
</evidence>
<reference evidence="2 4" key="2">
    <citation type="journal article" date="2014" name="Genome Announc.">
        <title>Genome Sequence and Methylome of Soil Bacterium Gemmatirosa kalamazoonensis KBS708T, a Member of the Rarely Cultivated Gemmatimonadetes Phylum.</title>
        <authorList>
            <person name="Debruyn J.M."/>
            <person name="Radosevich M."/>
            <person name="Wommack K.E."/>
            <person name="Polson S.W."/>
            <person name="Hauser L.J."/>
            <person name="Fawaz M.N."/>
            <person name="Korlach J."/>
            <person name="Tsai Y.C."/>
        </authorList>
    </citation>
    <scope>NUCLEOTIDE SEQUENCE [LARGE SCALE GENOMIC DNA]</scope>
    <source>
        <strain evidence="2 4">KBS708</strain>
        <plasmid evidence="2">1</plasmid>
        <plasmid evidence="4">Plasmid 1</plasmid>
    </source>
</reference>
<dbReference type="AlphaFoldDB" id="W0RPC0"/>
<sequence>MNTSVGERAAFWAGWALALCDTLWGGALSGWFDWSRPHEAWLAIGFLLGLPAYLLDLLRPGRALIFLPAVVVVRWLAQSYADSHLALVSPWQSNVILMTAGVLLQWSKLRTGGSARRYH</sequence>
<name>W0RPC0_9BACT</name>
<protein>
    <submittedName>
        <fullName evidence="2">Uncharacterized protein</fullName>
    </submittedName>
</protein>
<dbReference type="HOGENOM" id="CLU_2058001_0_0_0"/>
<feature type="transmembrane region" description="Helical" evidence="1">
    <location>
        <begin position="41"/>
        <end position="58"/>
    </location>
</feature>
<evidence type="ECO:0000313" key="3">
    <source>
        <dbReference type="EMBL" id="AHG92865.1"/>
    </source>
</evidence>
<evidence type="ECO:0000313" key="2">
    <source>
        <dbReference type="EMBL" id="AHG92854.1"/>
    </source>
</evidence>
<keyword evidence="2" id="KW-0614">Plasmid</keyword>
<dbReference type="InParanoid" id="W0RPC0"/>
<dbReference type="KEGG" id="gba:J421_5319"/>
<keyword evidence="4" id="KW-1185">Reference proteome</keyword>
<dbReference type="Proteomes" id="UP000019151">
    <property type="component" value="Plasmid 1"/>
</dbReference>
<geneLocation type="plasmid" evidence="2 4">
    <name>1</name>
</geneLocation>
<dbReference type="EMBL" id="CP007129">
    <property type="protein sequence ID" value="AHG92854.1"/>
    <property type="molecule type" value="Genomic_DNA"/>
</dbReference>
<dbReference type="RefSeq" id="WP_025414181.1">
    <property type="nucleotide sequence ID" value="NZ_CP007129.1"/>
</dbReference>
<dbReference type="KEGG" id="gba:J421_5330"/>
<reference evidence="2" key="1">
    <citation type="submission" date="2013-12" db="EMBL/GenBank/DDBJ databases">
        <authorList>
            <person name="DeBruyn J.M."/>
            <person name="Radosevich M."/>
            <person name="Wommack K.Eric."/>
            <person name="Polson S."/>
            <person name="Hauser L.J."/>
            <person name="Fawaz M.N."/>
            <person name="Korlach J."/>
            <person name="Tsai Y.-C."/>
        </authorList>
    </citation>
    <scope>NUCLEOTIDE SEQUENCE</scope>
    <source>
        <strain evidence="2">KBS708</strain>
        <plasmid evidence="2">1</plasmid>
    </source>
</reference>
<gene>
    <name evidence="2" type="ORF">J421_5319</name>
    <name evidence="3" type="ORF">J421_5330</name>
</gene>
<keyword evidence="1" id="KW-0812">Transmembrane</keyword>
<keyword evidence="1" id="KW-1133">Transmembrane helix</keyword>
<keyword evidence="1" id="KW-0472">Membrane</keyword>
<dbReference type="EMBL" id="CP007129">
    <property type="protein sequence ID" value="AHG92865.1"/>
    <property type="molecule type" value="Genomic_DNA"/>
</dbReference>
<accession>W0RPC0</accession>
<evidence type="ECO:0000256" key="1">
    <source>
        <dbReference type="SAM" id="Phobius"/>
    </source>
</evidence>
<organism evidence="2 4">
    <name type="scientific">Gemmatirosa kalamazoonensis</name>
    <dbReference type="NCBI Taxonomy" id="861299"/>
    <lineage>
        <taxon>Bacteria</taxon>
        <taxon>Pseudomonadati</taxon>
        <taxon>Gemmatimonadota</taxon>
        <taxon>Gemmatimonadia</taxon>
        <taxon>Gemmatimonadales</taxon>
        <taxon>Gemmatimonadaceae</taxon>
        <taxon>Gemmatirosa</taxon>
    </lineage>
</organism>